<evidence type="ECO:0000256" key="1">
    <source>
        <dbReference type="ARBA" id="ARBA00022574"/>
    </source>
</evidence>
<evidence type="ECO:0000259" key="5">
    <source>
        <dbReference type="SMART" id="SM00382"/>
    </source>
</evidence>
<dbReference type="InterPro" id="IPR003593">
    <property type="entry name" value="AAA+_ATPase"/>
</dbReference>
<keyword evidence="2" id="KW-0053">Apoptosis</keyword>
<sequence length="558" mass="63525">MSDEYTIEQELTLLEQDQMLLKDTLNDQQTKLAQAPQQEQSELLAQIQHTQRELQETENRLQHLKTQLAWSENQKNVPGPLYDTPELPLLSDTLPAFVSDIKARLVIQPSPSEVHNTQKNPLILHAPSGMGKSTIARLIAHDDPVRRNFVSGIFWISLGEEPDLVARQQHILHHLTTEPFNALDSEQGREELRSHCRGRACLIILDNAWDIRDVLAFSQLGQHCQLLITTTQKEVVEYAGHLLNGAQTYALKSLDSAQSFTLLQLRSDISKRDKAIDALVDFSRGIPTVLDLMARLLKQNVFDPETLLHQLSQQACQDLPDDHPCPLMRAMRVSVDALGDESEYYIALAVFADYNRIPLQAVFMFWHYLYHLTPDQSRDFLSKLVARGLIDTVGDVKTGVLTLQVAQHRYLVAEAEPEKLHEHLLAAYRRQCGQHGWAAGPNDGYFFENLTLHLHLSQRHRELKSLLLDFDWIYRKLSYTSLHGLLNDTAWLSETDADIARLDTALQRAADTLVKQTGDIEGIASTLLTQLWVNPSMEIQKLLNHAKEYAHDWQPPTR</sequence>
<evidence type="ECO:0000313" key="7">
    <source>
        <dbReference type="Proteomes" id="UP000194798"/>
    </source>
</evidence>
<dbReference type="PANTHER" id="PTHR22845:SF5">
    <property type="entry name" value="APOPTOTIC PROTEASE-ACTIVATING FACTOR 1"/>
    <property type="match status" value="1"/>
</dbReference>
<keyword evidence="3" id="KW-0677">Repeat</keyword>
<dbReference type="GO" id="GO:0043531">
    <property type="term" value="F:ADP binding"/>
    <property type="evidence" value="ECO:0007669"/>
    <property type="project" value="InterPro"/>
</dbReference>
<dbReference type="AlphaFoldDB" id="A0A251XBR2"/>
<dbReference type="GO" id="GO:0005829">
    <property type="term" value="C:cytosol"/>
    <property type="evidence" value="ECO:0007669"/>
    <property type="project" value="UniProtKB-ARBA"/>
</dbReference>
<dbReference type="Gene3D" id="1.10.10.10">
    <property type="entry name" value="Winged helix-like DNA-binding domain superfamily/Winged helix DNA-binding domain"/>
    <property type="match status" value="1"/>
</dbReference>
<evidence type="ECO:0000256" key="3">
    <source>
        <dbReference type="ARBA" id="ARBA00022737"/>
    </source>
</evidence>
<name>A0A251XBR2_9GAMM</name>
<dbReference type="PANTHER" id="PTHR22845">
    <property type="entry name" value="APOPTOTIC PROTEASE-ACTIVATING FACTOR 1"/>
    <property type="match status" value="1"/>
</dbReference>
<dbReference type="EMBL" id="MSLT01000006">
    <property type="protein sequence ID" value="OUD15520.1"/>
    <property type="molecule type" value="Genomic_DNA"/>
</dbReference>
<accession>A0A251XBR2</accession>
<dbReference type="InterPro" id="IPR002182">
    <property type="entry name" value="NB-ARC"/>
</dbReference>
<reference evidence="6 7" key="1">
    <citation type="submission" date="2016-12" db="EMBL/GenBank/DDBJ databases">
        <title>Thioflexothrix psekupsii D3 genome sequencing and assembly.</title>
        <authorList>
            <person name="Fomenkov A."/>
            <person name="Vincze T."/>
            <person name="Grabovich M."/>
            <person name="Anton B.P."/>
            <person name="Dubinina G."/>
            <person name="Orlova M."/>
            <person name="Belousova E."/>
            <person name="Roberts R.J."/>
        </authorList>
    </citation>
    <scope>NUCLEOTIDE SEQUENCE [LARGE SCALE GENOMIC DNA]</scope>
    <source>
        <strain evidence="6">D3</strain>
    </source>
</reference>
<feature type="coiled-coil region" evidence="4">
    <location>
        <begin position="40"/>
        <end position="74"/>
    </location>
</feature>
<gene>
    <name evidence="6" type="ORF">TPSD3_03090</name>
</gene>
<dbReference type="Gene3D" id="1.25.40.370">
    <property type="match status" value="1"/>
</dbReference>
<proteinExistence type="predicted"/>
<protein>
    <recommendedName>
        <fullName evidence="5">AAA+ ATPase domain-containing protein</fullName>
    </recommendedName>
</protein>
<evidence type="ECO:0000313" key="6">
    <source>
        <dbReference type="EMBL" id="OUD15520.1"/>
    </source>
</evidence>
<dbReference type="InterPro" id="IPR036388">
    <property type="entry name" value="WH-like_DNA-bd_sf"/>
</dbReference>
<dbReference type="OrthoDB" id="5621943at2"/>
<dbReference type="SMART" id="SM00382">
    <property type="entry name" value="AAA"/>
    <property type="match status" value="1"/>
</dbReference>
<keyword evidence="7" id="KW-1185">Reference proteome</keyword>
<dbReference type="Proteomes" id="UP000194798">
    <property type="component" value="Unassembled WGS sequence"/>
</dbReference>
<evidence type="ECO:0000256" key="2">
    <source>
        <dbReference type="ARBA" id="ARBA00022703"/>
    </source>
</evidence>
<dbReference type="SUPFAM" id="SSF52540">
    <property type="entry name" value="P-loop containing nucleoside triphosphate hydrolases"/>
    <property type="match status" value="1"/>
</dbReference>
<keyword evidence="1" id="KW-0853">WD repeat</keyword>
<organism evidence="6 7">
    <name type="scientific">Thioflexithrix psekupsensis</name>
    <dbReference type="NCBI Taxonomy" id="1570016"/>
    <lineage>
        <taxon>Bacteria</taxon>
        <taxon>Pseudomonadati</taxon>
        <taxon>Pseudomonadota</taxon>
        <taxon>Gammaproteobacteria</taxon>
        <taxon>Thiotrichales</taxon>
        <taxon>Thioflexithrix</taxon>
    </lineage>
</organism>
<keyword evidence="4" id="KW-0175">Coiled coil</keyword>
<dbReference type="Pfam" id="PF17908">
    <property type="entry name" value="APAF1_C"/>
    <property type="match status" value="1"/>
</dbReference>
<comment type="caution">
    <text evidence="6">The sequence shown here is derived from an EMBL/GenBank/DDBJ whole genome shotgun (WGS) entry which is preliminary data.</text>
</comment>
<evidence type="ECO:0000256" key="4">
    <source>
        <dbReference type="SAM" id="Coils"/>
    </source>
</evidence>
<dbReference type="Gene3D" id="3.40.50.300">
    <property type="entry name" value="P-loop containing nucleotide triphosphate hydrolases"/>
    <property type="match status" value="1"/>
</dbReference>
<dbReference type="RefSeq" id="WP_086487116.1">
    <property type="nucleotide sequence ID" value="NZ_MSLT01000006.1"/>
</dbReference>
<dbReference type="Pfam" id="PF00931">
    <property type="entry name" value="NB-ARC"/>
    <property type="match status" value="1"/>
</dbReference>
<feature type="domain" description="AAA+ ATPase" evidence="5">
    <location>
        <begin position="118"/>
        <end position="254"/>
    </location>
</feature>
<dbReference type="InterPro" id="IPR027417">
    <property type="entry name" value="P-loop_NTPase"/>
</dbReference>
<dbReference type="InterPro" id="IPR041452">
    <property type="entry name" value="APAF1_C"/>
</dbReference>